<evidence type="ECO:0000256" key="12">
    <source>
        <dbReference type="ARBA" id="ARBA00038499"/>
    </source>
</evidence>
<dbReference type="CDD" id="cd16508">
    <property type="entry name" value="RING-HC_HAKAI-like"/>
    <property type="match status" value="1"/>
</dbReference>
<evidence type="ECO:0000256" key="9">
    <source>
        <dbReference type="ARBA" id="ARBA00022786"/>
    </source>
</evidence>
<comment type="similarity">
    <text evidence="12">Belongs to the Hakai family.</text>
</comment>
<evidence type="ECO:0000256" key="7">
    <source>
        <dbReference type="ARBA" id="ARBA00022723"/>
    </source>
</evidence>
<keyword evidence="8 14" id="KW-0863">Zinc-finger</keyword>
<accession>A0A9J6C867</accession>
<gene>
    <name evidence="17" type="ORF">PVAND_008032</name>
</gene>
<keyword evidence="7" id="KW-0479">Metal-binding</keyword>
<comment type="pathway">
    <text evidence="3">Protein modification; protein ubiquitination.</text>
</comment>
<dbReference type="Gene3D" id="6.10.140.2210">
    <property type="match status" value="1"/>
</dbReference>
<evidence type="ECO:0000256" key="4">
    <source>
        <dbReference type="ARBA" id="ARBA00012483"/>
    </source>
</evidence>
<comment type="catalytic activity">
    <reaction evidence="1">
        <text>S-ubiquitinyl-[E2 ubiquitin-conjugating enzyme]-L-cysteine + [acceptor protein]-L-lysine = [E2 ubiquitin-conjugating enzyme]-L-cysteine + N(6)-ubiquitinyl-[acceptor protein]-L-lysine.</text>
        <dbReference type="EC" id="2.3.2.27"/>
    </reaction>
</comment>
<dbReference type="PANTHER" id="PTHR13480:SF0">
    <property type="entry name" value="E3 UBIQUITIN-PROTEIN LIGASE HAKAI"/>
    <property type="match status" value="1"/>
</dbReference>
<evidence type="ECO:0000256" key="6">
    <source>
        <dbReference type="ARBA" id="ARBA00022679"/>
    </source>
</evidence>
<evidence type="ECO:0000256" key="5">
    <source>
        <dbReference type="ARBA" id="ARBA00022473"/>
    </source>
</evidence>
<evidence type="ECO:0000256" key="1">
    <source>
        <dbReference type="ARBA" id="ARBA00000900"/>
    </source>
</evidence>
<dbReference type="PROSITE" id="PS00518">
    <property type="entry name" value="ZF_RING_1"/>
    <property type="match status" value="1"/>
</dbReference>
<dbReference type="EC" id="2.3.2.27" evidence="4"/>
<dbReference type="OrthoDB" id="547746at2759"/>
<evidence type="ECO:0000313" key="17">
    <source>
        <dbReference type="EMBL" id="KAG5678348.1"/>
    </source>
</evidence>
<dbReference type="PANTHER" id="PTHR13480">
    <property type="entry name" value="E3 UBIQUITIN-PROTEIN LIGASE HAKAI-RELATED"/>
    <property type="match status" value="1"/>
</dbReference>
<dbReference type="InterPro" id="IPR001841">
    <property type="entry name" value="Znf_RING"/>
</dbReference>
<proteinExistence type="inferred from homology"/>
<protein>
    <recommendedName>
        <fullName evidence="13">E3 ubiquitin-protein ligase Hakai</fullName>
        <ecNumber evidence="4">2.3.2.27</ecNumber>
    </recommendedName>
</protein>
<dbReference type="InterPro" id="IPR013083">
    <property type="entry name" value="Znf_RING/FYVE/PHD"/>
</dbReference>
<feature type="domain" description="RING-type" evidence="16">
    <location>
        <begin position="140"/>
        <end position="178"/>
    </location>
</feature>
<dbReference type="GO" id="GO:0005634">
    <property type="term" value="C:nucleus"/>
    <property type="evidence" value="ECO:0007669"/>
    <property type="project" value="UniProtKB-SubCell"/>
</dbReference>
<dbReference type="EMBL" id="JADBJN010000002">
    <property type="protein sequence ID" value="KAG5678348.1"/>
    <property type="molecule type" value="Genomic_DNA"/>
</dbReference>
<keyword evidence="9" id="KW-0833">Ubl conjugation pathway</keyword>
<evidence type="ECO:0000256" key="8">
    <source>
        <dbReference type="ARBA" id="ARBA00022771"/>
    </source>
</evidence>
<evidence type="ECO:0000256" key="15">
    <source>
        <dbReference type="SAM" id="MobiDB-lite"/>
    </source>
</evidence>
<dbReference type="GO" id="GO:0030155">
    <property type="term" value="P:regulation of cell adhesion"/>
    <property type="evidence" value="ECO:0007669"/>
    <property type="project" value="TreeGrafter"/>
</dbReference>
<keyword evidence="5" id="KW-0217">Developmental protein</keyword>
<dbReference type="InterPro" id="IPR017907">
    <property type="entry name" value="Znf_RING_CS"/>
</dbReference>
<dbReference type="Pfam" id="PF18408">
    <property type="entry name" value="zf_Hakai"/>
    <property type="match status" value="1"/>
</dbReference>
<organism evidence="17 18">
    <name type="scientific">Polypedilum vanderplanki</name>
    <name type="common">Sleeping chironomid midge</name>
    <dbReference type="NCBI Taxonomy" id="319348"/>
    <lineage>
        <taxon>Eukaryota</taxon>
        <taxon>Metazoa</taxon>
        <taxon>Ecdysozoa</taxon>
        <taxon>Arthropoda</taxon>
        <taxon>Hexapoda</taxon>
        <taxon>Insecta</taxon>
        <taxon>Pterygota</taxon>
        <taxon>Neoptera</taxon>
        <taxon>Endopterygota</taxon>
        <taxon>Diptera</taxon>
        <taxon>Nematocera</taxon>
        <taxon>Chironomoidea</taxon>
        <taxon>Chironomidae</taxon>
        <taxon>Chironominae</taxon>
        <taxon>Polypedilum</taxon>
        <taxon>Polypedilum</taxon>
    </lineage>
</organism>
<evidence type="ECO:0000259" key="16">
    <source>
        <dbReference type="PROSITE" id="PS50089"/>
    </source>
</evidence>
<dbReference type="AlphaFoldDB" id="A0A9J6C867"/>
<dbReference type="InterPro" id="IPR040383">
    <property type="entry name" value="HAKAI/CBLL2"/>
</dbReference>
<dbReference type="InterPro" id="IPR041042">
    <property type="entry name" value="Znf_Hakai"/>
</dbReference>
<comment type="subcellular location">
    <subcellularLocation>
        <location evidence="2">Nucleus</location>
    </subcellularLocation>
</comment>
<feature type="compositionally biased region" description="Basic and acidic residues" evidence="15">
    <location>
        <begin position="39"/>
        <end position="50"/>
    </location>
</feature>
<reference evidence="17" key="1">
    <citation type="submission" date="2021-03" db="EMBL/GenBank/DDBJ databases">
        <title>Chromosome level genome of the anhydrobiotic midge Polypedilum vanderplanki.</title>
        <authorList>
            <person name="Yoshida Y."/>
            <person name="Kikawada T."/>
            <person name="Gusev O."/>
        </authorList>
    </citation>
    <scope>NUCLEOTIDE SEQUENCE</scope>
    <source>
        <strain evidence="17">NIAS01</strain>
        <tissue evidence="17">Whole body or cell culture</tissue>
    </source>
</reference>
<dbReference type="Gene3D" id="3.30.40.10">
    <property type="entry name" value="Zinc/RING finger domain, C3HC4 (zinc finger)"/>
    <property type="match status" value="1"/>
</dbReference>
<keyword evidence="18" id="KW-1185">Reference proteome</keyword>
<dbReference type="SUPFAM" id="SSF57850">
    <property type="entry name" value="RING/U-box"/>
    <property type="match status" value="1"/>
</dbReference>
<dbReference type="GO" id="GO:0016567">
    <property type="term" value="P:protein ubiquitination"/>
    <property type="evidence" value="ECO:0007669"/>
    <property type="project" value="InterPro"/>
</dbReference>
<keyword evidence="10" id="KW-0862">Zinc</keyword>
<keyword evidence="11" id="KW-0539">Nucleus</keyword>
<evidence type="ECO:0000256" key="11">
    <source>
        <dbReference type="ARBA" id="ARBA00023242"/>
    </source>
</evidence>
<evidence type="ECO:0000256" key="2">
    <source>
        <dbReference type="ARBA" id="ARBA00004123"/>
    </source>
</evidence>
<dbReference type="Proteomes" id="UP001107558">
    <property type="component" value="Chromosome 2"/>
</dbReference>
<comment type="caution">
    <text evidence="17">The sequence shown here is derived from an EMBL/GenBank/DDBJ whole genome shotgun (WGS) entry which is preliminary data.</text>
</comment>
<evidence type="ECO:0000313" key="18">
    <source>
        <dbReference type="Proteomes" id="UP001107558"/>
    </source>
</evidence>
<dbReference type="GO" id="GO:0008270">
    <property type="term" value="F:zinc ion binding"/>
    <property type="evidence" value="ECO:0007669"/>
    <property type="project" value="UniProtKB-KW"/>
</dbReference>
<sequence>MERGTRGRPRGKGRGGRGKRGKTRTVVSEEEEIETIQQQKEEQDPVKEENSETNNTIETIAASTTAKSPQNEIAPETNSAMVVEEERIAQEDDISQLELEAPSFTMMQRNVPQQVMLSLNWDHKVNLISEKVLSPMIYVCDQCDKPILVYGRMIPCKHVFCLACARTEAASKECPRCKDKVLRVEQTGLGTVFMCTHGGTRYGRAGCRRTYLSQRDLQAHINHRHMPAPPQI</sequence>
<keyword evidence="6" id="KW-0808">Transferase</keyword>
<dbReference type="GO" id="GO:0061630">
    <property type="term" value="F:ubiquitin protein ligase activity"/>
    <property type="evidence" value="ECO:0007669"/>
    <property type="project" value="UniProtKB-EC"/>
</dbReference>
<dbReference type="InterPro" id="IPR040380">
    <property type="entry name" value="HAKAI-like_RING-HC"/>
</dbReference>
<feature type="compositionally biased region" description="Basic residues" evidence="15">
    <location>
        <begin position="1"/>
        <end position="23"/>
    </location>
</feature>
<evidence type="ECO:0000256" key="3">
    <source>
        <dbReference type="ARBA" id="ARBA00004906"/>
    </source>
</evidence>
<dbReference type="FunFam" id="3.30.40.10:FF:000432">
    <property type="entry name" value="E3 ubiquitin-protein ligase Hakai"/>
    <property type="match status" value="1"/>
</dbReference>
<name>A0A9J6C867_POLVA</name>
<dbReference type="PROSITE" id="PS50089">
    <property type="entry name" value="ZF_RING_2"/>
    <property type="match status" value="1"/>
</dbReference>
<feature type="region of interest" description="Disordered" evidence="15">
    <location>
        <begin position="1"/>
        <end position="56"/>
    </location>
</feature>
<evidence type="ECO:0000256" key="13">
    <source>
        <dbReference type="ARBA" id="ARBA00041081"/>
    </source>
</evidence>
<evidence type="ECO:0000256" key="14">
    <source>
        <dbReference type="PROSITE-ProRule" id="PRU00175"/>
    </source>
</evidence>
<evidence type="ECO:0000256" key="10">
    <source>
        <dbReference type="ARBA" id="ARBA00022833"/>
    </source>
</evidence>